<dbReference type="InterPro" id="IPR035213">
    <property type="entry name" value="DUF5321"/>
</dbReference>
<feature type="non-terminal residue" evidence="2">
    <location>
        <position position="1"/>
    </location>
</feature>
<name>A0A3N4HLZ3_ASCIM</name>
<dbReference type="EMBL" id="ML119779">
    <property type="protein sequence ID" value="RPA74843.1"/>
    <property type="molecule type" value="Genomic_DNA"/>
</dbReference>
<sequence>RPWNPYTFFVLIFLGIGSEAIQFIAMRKSHEETMRKGAARVDKLRELVERVQNGKEVDVKKELLGVGGGEKEREEREWEE</sequence>
<keyword evidence="1" id="KW-0472">Membrane</keyword>
<evidence type="ECO:0000256" key="1">
    <source>
        <dbReference type="SAM" id="Phobius"/>
    </source>
</evidence>
<dbReference type="Proteomes" id="UP000275078">
    <property type="component" value="Unassembled WGS sequence"/>
</dbReference>
<accession>A0A3N4HLZ3</accession>
<dbReference type="Pfam" id="PF17254">
    <property type="entry name" value="DUF5321"/>
    <property type="match status" value="1"/>
</dbReference>
<keyword evidence="1" id="KW-0812">Transmembrane</keyword>
<gene>
    <name evidence="2" type="ORF">BJ508DRAFT_200141</name>
</gene>
<dbReference type="AlphaFoldDB" id="A0A3N4HLZ3"/>
<proteinExistence type="predicted"/>
<protein>
    <submittedName>
        <fullName evidence="2">Uncharacterized protein</fullName>
    </submittedName>
</protein>
<feature type="non-terminal residue" evidence="2">
    <location>
        <position position="80"/>
    </location>
</feature>
<feature type="transmembrane region" description="Helical" evidence="1">
    <location>
        <begin position="6"/>
        <end position="26"/>
    </location>
</feature>
<keyword evidence="1" id="KW-1133">Transmembrane helix</keyword>
<keyword evidence="3" id="KW-1185">Reference proteome</keyword>
<evidence type="ECO:0000313" key="3">
    <source>
        <dbReference type="Proteomes" id="UP000275078"/>
    </source>
</evidence>
<dbReference type="OrthoDB" id="2253354at2759"/>
<reference evidence="2 3" key="1">
    <citation type="journal article" date="2018" name="Nat. Ecol. Evol.">
        <title>Pezizomycetes genomes reveal the molecular basis of ectomycorrhizal truffle lifestyle.</title>
        <authorList>
            <person name="Murat C."/>
            <person name="Payen T."/>
            <person name="Noel B."/>
            <person name="Kuo A."/>
            <person name="Morin E."/>
            <person name="Chen J."/>
            <person name="Kohler A."/>
            <person name="Krizsan K."/>
            <person name="Balestrini R."/>
            <person name="Da Silva C."/>
            <person name="Montanini B."/>
            <person name="Hainaut M."/>
            <person name="Levati E."/>
            <person name="Barry K.W."/>
            <person name="Belfiori B."/>
            <person name="Cichocki N."/>
            <person name="Clum A."/>
            <person name="Dockter R.B."/>
            <person name="Fauchery L."/>
            <person name="Guy J."/>
            <person name="Iotti M."/>
            <person name="Le Tacon F."/>
            <person name="Lindquist E.A."/>
            <person name="Lipzen A."/>
            <person name="Malagnac F."/>
            <person name="Mello A."/>
            <person name="Molinier V."/>
            <person name="Miyauchi S."/>
            <person name="Poulain J."/>
            <person name="Riccioni C."/>
            <person name="Rubini A."/>
            <person name="Sitrit Y."/>
            <person name="Splivallo R."/>
            <person name="Traeger S."/>
            <person name="Wang M."/>
            <person name="Zifcakova L."/>
            <person name="Wipf D."/>
            <person name="Zambonelli A."/>
            <person name="Paolocci F."/>
            <person name="Nowrousian M."/>
            <person name="Ottonello S."/>
            <person name="Baldrian P."/>
            <person name="Spatafora J.W."/>
            <person name="Henrissat B."/>
            <person name="Nagy L.G."/>
            <person name="Aury J.M."/>
            <person name="Wincker P."/>
            <person name="Grigoriev I.V."/>
            <person name="Bonfante P."/>
            <person name="Martin F.M."/>
        </authorList>
    </citation>
    <scope>NUCLEOTIDE SEQUENCE [LARGE SCALE GENOMIC DNA]</scope>
    <source>
        <strain evidence="2 3">RN42</strain>
    </source>
</reference>
<organism evidence="2 3">
    <name type="scientific">Ascobolus immersus RN42</name>
    <dbReference type="NCBI Taxonomy" id="1160509"/>
    <lineage>
        <taxon>Eukaryota</taxon>
        <taxon>Fungi</taxon>
        <taxon>Dikarya</taxon>
        <taxon>Ascomycota</taxon>
        <taxon>Pezizomycotina</taxon>
        <taxon>Pezizomycetes</taxon>
        <taxon>Pezizales</taxon>
        <taxon>Ascobolaceae</taxon>
        <taxon>Ascobolus</taxon>
    </lineage>
</organism>
<evidence type="ECO:0000313" key="2">
    <source>
        <dbReference type="EMBL" id="RPA74843.1"/>
    </source>
</evidence>